<dbReference type="AlphaFoldDB" id="A0A163D595"/>
<dbReference type="EMBL" id="KV440993">
    <property type="protein sequence ID" value="OAD68840.1"/>
    <property type="molecule type" value="Genomic_DNA"/>
</dbReference>
<evidence type="ECO:0000313" key="2">
    <source>
        <dbReference type="Proteomes" id="UP000077315"/>
    </source>
</evidence>
<reference evidence="2" key="1">
    <citation type="submission" date="2015-06" db="EMBL/GenBank/DDBJ databases">
        <title>Expansion of signal transduction pathways in fungi by whole-genome duplication.</title>
        <authorList>
            <consortium name="DOE Joint Genome Institute"/>
            <person name="Corrochano L.M."/>
            <person name="Kuo A."/>
            <person name="Marcet-Houben M."/>
            <person name="Polaino S."/>
            <person name="Salamov A."/>
            <person name="Villalobos J.M."/>
            <person name="Alvarez M.I."/>
            <person name="Avalos J."/>
            <person name="Benito E.P."/>
            <person name="Benoit I."/>
            <person name="Burger G."/>
            <person name="Camino L.P."/>
            <person name="Canovas D."/>
            <person name="Cerda-Olmedo E."/>
            <person name="Cheng J.-F."/>
            <person name="Dominguez A."/>
            <person name="Elias M."/>
            <person name="Eslava A.P."/>
            <person name="Glaser F."/>
            <person name="Grimwood J."/>
            <person name="Gutierrez G."/>
            <person name="Heitman J."/>
            <person name="Henrissat B."/>
            <person name="Iturriaga E.A."/>
            <person name="Lang B.F."/>
            <person name="Lavin J.L."/>
            <person name="Lee S."/>
            <person name="Li W."/>
            <person name="Lindquist E."/>
            <person name="Lopez-Garcia S."/>
            <person name="Luque E.M."/>
            <person name="Marcos A.T."/>
            <person name="Martin J."/>
            <person name="McCluskey K."/>
            <person name="Medina H.R."/>
            <person name="Miralles-Duran A."/>
            <person name="Miyazaki A."/>
            <person name="Munoz-Torres E."/>
            <person name="Oguiza J.A."/>
            <person name="Ohm R."/>
            <person name="Olmedo M."/>
            <person name="Orejas M."/>
            <person name="Ortiz-Castellanos L."/>
            <person name="Pisabarro A.G."/>
            <person name="Rodriguez-Romero J."/>
            <person name="Ruiz-Herrera J."/>
            <person name="Ruiz-Vazquez R."/>
            <person name="Sanz C."/>
            <person name="Schackwitz W."/>
            <person name="Schmutz J."/>
            <person name="Shahriari M."/>
            <person name="Shelest E."/>
            <person name="Silva-Franco F."/>
            <person name="Soanes D."/>
            <person name="Syed K."/>
            <person name="Tagua V.G."/>
            <person name="Talbot N.J."/>
            <person name="Thon M."/>
            <person name="De vries R.P."/>
            <person name="Wiebenga A."/>
            <person name="Yadav J.S."/>
            <person name="Braun E.L."/>
            <person name="Baker S."/>
            <person name="Garre V."/>
            <person name="Horwitz B."/>
            <person name="Torres-Martinez S."/>
            <person name="Idnurm A."/>
            <person name="Herrera-Estrella A."/>
            <person name="Gabaldon T."/>
            <person name="Grigoriev I.V."/>
        </authorList>
    </citation>
    <scope>NUCLEOTIDE SEQUENCE [LARGE SCALE GENOMIC DNA]</scope>
    <source>
        <strain evidence="2">NRRL 1555(-)</strain>
    </source>
</reference>
<protein>
    <submittedName>
        <fullName evidence="1">Uncharacterized protein</fullName>
    </submittedName>
</protein>
<keyword evidence="2" id="KW-1185">Reference proteome</keyword>
<evidence type="ECO:0000313" key="1">
    <source>
        <dbReference type="EMBL" id="OAD68840.1"/>
    </source>
</evidence>
<sequence>MDEATPFLVLTIKALIKTTEWNPELLRPLQGLVIKVYIIVPYIFLTELARDPFFGLNGCSNQPFFAKVFLSFVDRNTDSSGIIERIRQRELIQHLRRRGATEERMKKILTEHIFEPARMFKEGVSSHQIEDIFTEERYRNVFMAVSPILTAYPKIYGLKQDFIYYDSKNLFPITSSNSCILPSSLNILDIDPPTFSLFKVLRVTLRISMNKLELWGKVLGLDSKNFFEQQNGTIKFRGAIQIDGVGISTLKQAQDTTK</sequence>
<name>A0A163D595_PHYB8</name>
<accession>A0A163D595</accession>
<dbReference type="InParanoid" id="A0A163D595"/>
<dbReference type="Proteomes" id="UP000077315">
    <property type="component" value="Unassembled WGS sequence"/>
</dbReference>
<organism evidence="1 2">
    <name type="scientific">Phycomyces blakesleeanus (strain ATCC 8743b / DSM 1359 / FGSC 10004 / NBRC 33097 / NRRL 1555)</name>
    <dbReference type="NCBI Taxonomy" id="763407"/>
    <lineage>
        <taxon>Eukaryota</taxon>
        <taxon>Fungi</taxon>
        <taxon>Fungi incertae sedis</taxon>
        <taxon>Mucoromycota</taxon>
        <taxon>Mucoromycotina</taxon>
        <taxon>Mucoromycetes</taxon>
        <taxon>Mucorales</taxon>
        <taxon>Phycomycetaceae</taxon>
        <taxon>Phycomyces</taxon>
    </lineage>
</organism>
<dbReference type="VEuPathDB" id="FungiDB:PHYBLDRAFT_149851"/>
<dbReference type="GeneID" id="28993261"/>
<dbReference type="RefSeq" id="XP_018286880.1">
    <property type="nucleotide sequence ID" value="XM_018432355.1"/>
</dbReference>
<proteinExistence type="predicted"/>
<gene>
    <name evidence="1" type="ORF">PHYBLDRAFT_149851</name>
</gene>